<dbReference type="SUPFAM" id="SSF53098">
    <property type="entry name" value="Ribonuclease H-like"/>
    <property type="match status" value="1"/>
</dbReference>
<dbReference type="EMBL" id="GACK01006616">
    <property type="protein sequence ID" value="JAA58418.1"/>
    <property type="molecule type" value="mRNA"/>
</dbReference>
<organism evidence="1">
    <name type="scientific">Rhipicephalus pulchellus</name>
    <name type="common">Yellow backed tick</name>
    <name type="synonym">Dermacentor pulchellus</name>
    <dbReference type="NCBI Taxonomy" id="72859"/>
    <lineage>
        <taxon>Eukaryota</taxon>
        <taxon>Metazoa</taxon>
        <taxon>Ecdysozoa</taxon>
        <taxon>Arthropoda</taxon>
        <taxon>Chelicerata</taxon>
        <taxon>Arachnida</taxon>
        <taxon>Acari</taxon>
        <taxon>Parasitiformes</taxon>
        <taxon>Ixodida</taxon>
        <taxon>Ixodoidea</taxon>
        <taxon>Ixodidae</taxon>
        <taxon>Rhipicephalinae</taxon>
        <taxon>Rhipicephalus</taxon>
        <taxon>Rhipicephalus</taxon>
    </lineage>
</organism>
<protein>
    <submittedName>
        <fullName evidence="1">Putative tick transposon</fullName>
    </submittedName>
</protein>
<dbReference type="InterPro" id="IPR012337">
    <property type="entry name" value="RNaseH-like_sf"/>
</dbReference>
<dbReference type="AlphaFoldDB" id="L7M5I0"/>
<dbReference type="Gene3D" id="3.30.420.10">
    <property type="entry name" value="Ribonuclease H-like superfamily/Ribonuclease H"/>
    <property type="match status" value="1"/>
</dbReference>
<dbReference type="GO" id="GO:0003676">
    <property type="term" value="F:nucleic acid binding"/>
    <property type="evidence" value="ECO:0007669"/>
    <property type="project" value="InterPro"/>
</dbReference>
<reference evidence="1" key="2">
    <citation type="journal article" date="2015" name="J. Proteomics">
        <title>Sexual differences in the sialomes of the zebra tick, Rhipicephalus pulchellus.</title>
        <authorList>
            <person name="Tan A.W."/>
            <person name="Francischetti I.M."/>
            <person name="Slovak M."/>
            <person name="Kini R.M."/>
            <person name="Ribeiro J.M."/>
        </authorList>
    </citation>
    <scope>NUCLEOTIDE SEQUENCE</scope>
    <source>
        <tissue evidence="1">Salivary gland</tissue>
    </source>
</reference>
<proteinExistence type="evidence at transcript level"/>
<name>L7M5I0_RHIPC</name>
<reference evidence="1" key="1">
    <citation type="submission" date="2012-11" db="EMBL/GenBank/DDBJ databases">
        <authorList>
            <person name="Lucero-Rivera Y.E."/>
            <person name="Tovar-Ramirez D."/>
        </authorList>
    </citation>
    <scope>NUCLEOTIDE SEQUENCE</scope>
    <source>
        <tissue evidence="1">Salivary gland</tissue>
    </source>
</reference>
<sequence>MIRRVSTKRGGLRGTHSLRLAQAFVTSRVLYASPYLRLRRHHEHQLDTLLRSVYKRALDLPIATSNRRFAALGVHNSFAELREAHRVNQLNRLSQTPSGRRLLHRLGLNTISDPAPPSPVPELWRQKLWVEPLPRNMDPEQHSGRRQARTAALQARHSDRPGVFYVDVSGPSTLGHYTAAVITEGHHVDGLSFRADSATHAEEVAIALAASHPTARIILTDSRSACSRYLQGSITPLAAHLLQAASWRFIPHSVRVVWTPGHTGLPGNEAANAAARASLLRAAALPCPESDPGNSSLTRYRDILDYYRSSRRLYPGPARGLAKADERLLRRLQTNTFLSPAVARHFIPEISGTCPTCQVLADTFHVVASCPATPLPFSSPFPIPTREAWEEYLLGCSTLDAQRSLVARARAAVISNGVPD</sequence>
<evidence type="ECO:0000313" key="1">
    <source>
        <dbReference type="EMBL" id="JAA58418.1"/>
    </source>
</evidence>
<accession>L7M5I0</accession>
<dbReference type="InterPro" id="IPR036397">
    <property type="entry name" value="RNaseH_sf"/>
</dbReference>